<evidence type="ECO:0000256" key="6">
    <source>
        <dbReference type="ARBA" id="ARBA00022842"/>
    </source>
</evidence>
<organism evidence="7 8">
    <name type="scientific">Mucilaginibacter humi</name>
    <dbReference type="NCBI Taxonomy" id="2732510"/>
    <lineage>
        <taxon>Bacteria</taxon>
        <taxon>Pseudomonadati</taxon>
        <taxon>Bacteroidota</taxon>
        <taxon>Sphingobacteriia</taxon>
        <taxon>Sphingobacteriales</taxon>
        <taxon>Sphingobacteriaceae</taxon>
        <taxon>Mucilaginibacter</taxon>
    </lineage>
</organism>
<evidence type="ECO:0000256" key="5">
    <source>
        <dbReference type="ARBA" id="ARBA00022801"/>
    </source>
</evidence>
<name>A0ABX1W7K5_9SPHI</name>
<protein>
    <submittedName>
        <fullName evidence="7">3-deoxy-D-manno-octulosonate 8-phosphate phosphatase</fullName>
    </submittedName>
</protein>
<dbReference type="EMBL" id="JABFCR010000059">
    <property type="protein sequence ID" value="NNU34627.1"/>
    <property type="molecule type" value="Genomic_DNA"/>
</dbReference>
<dbReference type="SFLD" id="SFLDG01138">
    <property type="entry name" value="C1.6.2:_Deoxy-d-mannose-octulo"/>
    <property type="match status" value="1"/>
</dbReference>
<dbReference type="Proteomes" id="UP000566071">
    <property type="component" value="Unassembled WGS sequence"/>
</dbReference>
<dbReference type="RefSeq" id="WP_175270304.1">
    <property type="nucleotide sequence ID" value="NZ_JABFCR010000059.1"/>
</dbReference>
<comment type="similarity">
    <text evidence="2">Belongs to the KdsC family.</text>
</comment>
<dbReference type="Gene3D" id="3.40.50.1000">
    <property type="entry name" value="HAD superfamily/HAD-like"/>
    <property type="match status" value="1"/>
</dbReference>
<evidence type="ECO:0000256" key="4">
    <source>
        <dbReference type="ARBA" id="ARBA00022723"/>
    </source>
</evidence>
<comment type="cofactor">
    <cofactor evidence="1">
        <name>Mg(2+)</name>
        <dbReference type="ChEBI" id="CHEBI:18420"/>
    </cofactor>
</comment>
<evidence type="ECO:0000313" key="8">
    <source>
        <dbReference type="Proteomes" id="UP000566071"/>
    </source>
</evidence>
<keyword evidence="4" id="KW-0479">Metal-binding</keyword>
<comment type="caution">
    <text evidence="7">The sequence shown here is derived from an EMBL/GenBank/DDBJ whole genome shotgun (WGS) entry which is preliminary data.</text>
</comment>
<dbReference type="SUPFAM" id="SSF56784">
    <property type="entry name" value="HAD-like"/>
    <property type="match status" value="1"/>
</dbReference>
<dbReference type="NCBIfam" id="TIGR01670">
    <property type="entry name" value="KdsC-phosphatas"/>
    <property type="match status" value="1"/>
</dbReference>
<evidence type="ECO:0000313" key="7">
    <source>
        <dbReference type="EMBL" id="NNU34627.1"/>
    </source>
</evidence>
<dbReference type="InterPro" id="IPR050793">
    <property type="entry name" value="CMP-NeuNAc_synthase"/>
</dbReference>
<dbReference type="InterPro" id="IPR010023">
    <property type="entry name" value="KdsC_fam"/>
</dbReference>
<reference evidence="7 8" key="1">
    <citation type="submission" date="2020-05" db="EMBL/GenBank/DDBJ databases">
        <authorList>
            <person name="Khan S.A."/>
            <person name="Jeon C.O."/>
            <person name="Chun B.H."/>
        </authorList>
    </citation>
    <scope>NUCLEOTIDE SEQUENCE [LARGE SCALE GENOMIC DNA]</scope>
    <source>
        <strain evidence="7 8">S1162</strain>
    </source>
</reference>
<keyword evidence="6" id="KW-0460">Magnesium</keyword>
<evidence type="ECO:0000256" key="1">
    <source>
        <dbReference type="ARBA" id="ARBA00001946"/>
    </source>
</evidence>
<dbReference type="InterPro" id="IPR036412">
    <property type="entry name" value="HAD-like_sf"/>
</dbReference>
<dbReference type="InterPro" id="IPR023214">
    <property type="entry name" value="HAD_sf"/>
</dbReference>
<dbReference type="PANTHER" id="PTHR21485:SF3">
    <property type="entry name" value="N-ACYLNEURAMINATE CYTIDYLYLTRANSFERASE"/>
    <property type="match status" value="1"/>
</dbReference>
<keyword evidence="8" id="KW-1185">Reference proteome</keyword>
<dbReference type="SFLD" id="SFLDS00003">
    <property type="entry name" value="Haloacid_Dehalogenase"/>
    <property type="match status" value="1"/>
</dbReference>
<proteinExistence type="inferred from homology"/>
<accession>A0ABX1W7K5</accession>
<gene>
    <name evidence="7" type="ORF">HK413_12080</name>
</gene>
<keyword evidence="5" id="KW-0378">Hydrolase</keyword>
<evidence type="ECO:0000256" key="2">
    <source>
        <dbReference type="ARBA" id="ARBA00005893"/>
    </source>
</evidence>
<dbReference type="PIRSF" id="PIRSF006118">
    <property type="entry name" value="KDO8-P_Ptase"/>
    <property type="match status" value="1"/>
</dbReference>
<comment type="subunit">
    <text evidence="3">Homotetramer.</text>
</comment>
<sequence>MESFLHKLKDITTFIFDVDGVLTDGSVFVTETGEQSRAFNIKDGYALQLAVKCGYNVCAISGSRSKTAIYRLNSLGIKDVFIGAHVKTDKFKNYLESKHILPTNVLYMGDDIPDPGVMKLAGLPVCPADACEEVKALSQYISPLGGGKGCARDVIEKVLKIQDKWMSEEAYSW</sequence>
<dbReference type="PANTHER" id="PTHR21485">
    <property type="entry name" value="HAD SUPERFAMILY MEMBERS CMAS AND KDSC"/>
    <property type="match status" value="1"/>
</dbReference>
<evidence type="ECO:0000256" key="3">
    <source>
        <dbReference type="ARBA" id="ARBA00011881"/>
    </source>
</evidence>
<dbReference type="SFLD" id="SFLDG01136">
    <property type="entry name" value="C1.6:_Phosphoserine_Phosphatas"/>
    <property type="match status" value="1"/>
</dbReference>